<dbReference type="OrthoDB" id="5368643at2"/>
<accession>A0A5C8EUE5</accession>
<comment type="caution">
    <text evidence="1">The sequence shown here is derived from an EMBL/GenBank/DDBJ whole genome shotgun (WGS) entry which is preliminary data.</text>
</comment>
<reference evidence="1 2" key="1">
    <citation type="journal article" date="1992" name="Lakartidningen">
        <title>[Penicillin V and not amoxicillin is the first choice preparation in acute otitis].</title>
        <authorList>
            <person name="Kamme C."/>
            <person name="Lundgren K."/>
            <person name="Prellner K."/>
        </authorList>
    </citation>
    <scope>NUCLEOTIDE SEQUENCE [LARGE SCALE GENOMIC DNA]</scope>
    <source>
        <strain evidence="1 2">PC5538III-hc</strain>
    </source>
</reference>
<sequence length="130" mass="15555">MYNRRIVIEYKDGDQGEWDLKFNGFQFEIKTSSIDVNKKFQNEGIEKYGDYYGIMFLGVTPNDLYIKFVKKDDIPFDKLHNRAEKKTGKGYKWDFKLNDMIKISSLDDVKNEFENHFSDIFKKNKNIKKL</sequence>
<dbReference type="EMBL" id="SAXY01000055">
    <property type="protein sequence ID" value="TXJ39870.1"/>
    <property type="molecule type" value="Genomic_DNA"/>
</dbReference>
<proteinExistence type="predicted"/>
<evidence type="ECO:0000313" key="2">
    <source>
        <dbReference type="Proteomes" id="UP000323176"/>
    </source>
</evidence>
<dbReference type="AlphaFoldDB" id="A0A5C8EUE5"/>
<gene>
    <name evidence="1" type="ORF">EPJ72_09025</name>
</gene>
<evidence type="ECO:0000313" key="1">
    <source>
        <dbReference type="EMBL" id="TXJ39870.1"/>
    </source>
</evidence>
<dbReference type="Proteomes" id="UP000323176">
    <property type="component" value="Unassembled WGS sequence"/>
</dbReference>
<organism evidence="1 2">
    <name type="scientific">Brachyspira pilosicoli</name>
    <name type="common">Serpulina pilosicoli</name>
    <dbReference type="NCBI Taxonomy" id="52584"/>
    <lineage>
        <taxon>Bacteria</taxon>
        <taxon>Pseudomonadati</taxon>
        <taxon>Spirochaetota</taxon>
        <taxon>Spirochaetia</taxon>
        <taxon>Brachyspirales</taxon>
        <taxon>Brachyspiraceae</taxon>
        <taxon>Brachyspira</taxon>
    </lineage>
</organism>
<name>A0A5C8EUE5_BRAPL</name>
<protein>
    <submittedName>
        <fullName evidence="1">Uncharacterized protein</fullName>
    </submittedName>
</protein>